<reference evidence="1 2" key="1">
    <citation type="submission" date="2018-02" db="EMBL/GenBank/DDBJ databases">
        <title>Genomic Encyclopedia of Archaeal and Bacterial Type Strains, Phase II (KMG-II): from individual species to whole genera.</title>
        <authorList>
            <person name="Goeker M."/>
        </authorList>
    </citation>
    <scope>NUCLEOTIDE SEQUENCE [LARGE SCALE GENOMIC DNA]</scope>
    <source>
        <strain evidence="1 2">DSM 29526</strain>
    </source>
</reference>
<dbReference type="EMBL" id="PTJC01000006">
    <property type="protein sequence ID" value="PPK85050.1"/>
    <property type="molecule type" value="Genomic_DNA"/>
</dbReference>
<comment type="caution">
    <text evidence="1">The sequence shown here is derived from an EMBL/GenBank/DDBJ whole genome shotgun (WGS) entry which is preliminary data.</text>
</comment>
<keyword evidence="2" id="KW-1185">Reference proteome</keyword>
<evidence type="ECO:0000313" key="2">
    <source>
        <dbReference type="Proteomes" id="UP000237662"/>
    </source>
</evidence>
<protein>
    <submittedName>
        <fullName evidence="1">Uncharacterized protein</fullName>
    </submittedName>
</protein>
<gene>
    <name evidence="1" type="ORF">CLV84_1939</name>
</gene>
<dbReference type="Proteomes" id="UP000237662">
    <property type="component" value="Unassembled WGS sequence"/>
</dbReference>
<dbReference type="AlphaFoldDB" id="A0A2S6I1M1"/>
<proteinExistence type="predicted"/>
<evidence type="ECO:0000313" key="1">
    <source>
        <dbReference type="EMBL" id="PPK85050.1"/>
    </source>
</evidence>
<name>A0A2S6I1M1_9BACT</name>
<accession>A0A2S6I1M1</accession>
<sequence>MGSTALQSGDMLPLIRSIHPGRGGWTALWFILPDRLFCQRVCPGELLSSDGINLLCPHPTQTAAQSNPITQPMRKAFYY</sequence>
<organism evidence="1 2">
    <name type="scientific">Neolewinella xylanilytica</name>
    <dbReference type="NCBI Taxonomy" id="1514080"/>
    <lineage>
        <taxon>Bacteria</taxon>
        <taxon>Pseudomonadati</taxon>
        <taxon>Bacteroidota</taxon>
        <taxon>Saprospiria</taxon>
        <taxon>Saprospirales</taxon>
        <taxon>Lewinellaceae</taxon>
        <taxon>Neolewinella</taxon>
    </lineage>
</organism>